<reference evidence="5" key="1">
    <citation type="journal article" date="2017" name="Biotechnol. Biofuels">
        <title>Evaluation of environmental bacterial communities as a factor affecting the growth of duckweed Lemna minor.</title>
        <authorList>
            <person name="Ishizawa H."/>
            <person name="Kuroda M."/>
            <person name="Morikawa M."/>
            <person name="Ike M."/>
        </authorList>
    </citation>
    <scope>NUCLEOTIDE SEQUENCE [LARGE SCALE GENOMIC DNA]</scope>
    <source>
        <strain evidence="5">M6</strain>
    </source>
</reference>
<dbReference type="PANTHER" id="PTHR48081:SF6">
    <property type="entry name" value="PEPTIDASE S9 PROLYL OLIGOPEPTIDASE CATALYTIC DOMAIN-CONTAINING PROTEIN"/>
    <property type="match status" value="1"/>
</dbReference>
<dbReference type="RefSeq" id="WP_126420286.1">
    <property type="nucleotide sequence ID" value="NZ_AP018827.1"/>
</dbReference>
<keyword evidence="4" id="KW-0624">Polysaccharide degradation</keyword>
<dbReference type="AlphaFoldDB" id="A0A3G9G0A3"/>
<feature type="domain" description="BD-FAE-like" evidence="3">
    <location>
        <begin position="101"/>
        <end position="291"/>
    </location>
</feature>
<dbReference type="PROSITE" id="PS51318">
    <property type="entry name" value="TAT"/>
    <property type="match status" value="1"/>
</dbReference>
<sequence>MTVSMDRRQLLTAAAASALLPVVAFAQDSGAPLVAEGMKVPLLPPLESFPLWPKGKVPGSKGVTVAEEWILRNPKDGNPNDTAATHVTEPILMVRRAKNPNGAAILMIPGGGYVRVAVSRAGGGTDKDFADRGTTVFVMTYRLPADGWGAGPEAPLQDAQRAIRLIRHRAKDFGIDPNRIGVIGFSAGGHLAGWLSESFGRETYAPVDAADTQPTKPLVTGMFYPVMTMMAPYAHGGSVKAMFPNGGTDEQKRKVSLEFNLPTDMPPTFLAHAGDDRTVPAENSLILYQALRAQKTPTELHIFENGGHGLRVSGQDQPYMPLFEAFAKRHGLWR</sequence>
<keyword evidence="4" id="KW-0119">Carbohydrate metabolism</keyword>
<dbReference type="GO" id="GO:0016798">
    <property type="term" value="F:hydrolase activity, acting on glycosyl bonds"/>
    <property type="evidence" value="ECO:0007669"/>
    <property type="project" value="UniProtKB-KW"/>
</dbReference>
<feature type="signal peptide" evidence="2">
    <location>
        <begin position="1"/>
        <end position="26"/>
    </location>
</feature>
<dbReference type="Proteomes" id="UP000278756">
    <property type="component" value="Chromosome 1"/>
</dbReference>
<keyword evidence="4" id="KW-0858">Xylan degradation</keyword>
<evidence type="ECO:0000256" key="2">
    <source>
        <dbReference type="SAM" id="SignalP"/>
    </source>
</evidence>
<dbReference type="OrthoDB" id="9771666at2"/>
<keyword evidence="4" id="KW-0326">Glycosidase</keyword>
<proteinExistence type="predicted"/>
<protein>
    <submittedName>
        <fullName evidence="4">Xylanase</fullName>
    </submittedName>
</protein>
<dbReference type="EMBL" id="AP018827">
    <property type="protein sequence ID" value="BBF80046.1"/>
    <property type="molecule type" value="Genomic_DNA"/>
</dbReference>
<dbReference type="InterPro" id="IPR050300">
    <property type="entry name" value="GDXG_lipolytic_enzyme"/>
</dbReference>
<dbReference type="GO" id="GO:0045493">
    <property type="term" value="P:xylan catabolic process"/>
    <property type="evidence" value="ECO:0007669"/>
    <property type="project" value="UniProtKB-KW"/>
</dbReference>
<dbReference type="PANTHER" id="PTHR48081">
    <property type="entry name" value="AB HYDROLASE SUPERFAMILY PROTEIN C4A8.06C"/>
    <property type="match status" value="1"/>
</dbReference>
<dbReference type="InterPro" id="IPR049492">
    <property type="entry name" value="BD-FAE-like_dom"/>
</dbReference>
<dbReference type="Pfam" id="PF20434">
    <property type="entry name" value="BD-FAE"/>
    <property type="match status" value="1"/>
</dbReference>
<evidence type="ECO:0000259" key="3">
    <source>
        <dbReference type="Pfam" id="PF20434"/>
    </source>
</evidence>
<evidence type="ECO:0000256" key="1">
    <source>
        <dbReference type="ARBA" id="ARBA00022801"/>
    </source>
</evidence>
<evidence type="ECO:0000313" key="5">
    <source>
        <dbReference type="Proteomes" id="UP000278756"/>
    </source>
</evidence>
<dbReference type="InterPro" id="IPR029058">
    <property type="entry name" value="AB_hydrolase_fold"/>
</dbReference>
<accession>A0A3G9G0A3</accession>
<dbReference type="InterPro" id="IPR006311">
    <property type="entry name" value="TAT_signal"/>
</dbReference>
<name>A0A3G9G0A3_9CAUL</name>
<gene>
    <name evidence="4" type="ORF">EM6_0624</name>
</gene>
<reference evidence="5" key="2">
    <citation type="journal article" date="2017" name="Plant Physiol. Biochem.">
        <title>Differential oxidative and antioxidative response of duckweed Lemna minor toward plant growth promoting/inhibiting bacteria.</title>
        <authorList>
            <person name="Ishizawa H."/>
            <person name="Kuroda M."/>
            <person name="Morikawa M."/>
            <person name="Ike M."/>
        </authorList>
    </citation>
    <scope>NUCLEOTIDE SEQUENCE [LARGE SCALE GENOMIC DNA]</scope>
    <source>
        <strain evidence="5">M6</strain>
    </source>
</reference>
<evidence type="ECO:0000313" key="4">
    <source>
        <dbReference type="EMBL" id="BBF80046.1"/>
    </source>
</evidence>
<feature type="chain" id="PRO_5018228839" evidence="2">
    <location>
        <begin position="27"/>
        <end position="334"/>
    </location>
</feature>
<dbReference type="SUPFAM" id="SSF53474">
    <property type="entry name" value="alpha/beta-Hydrolases"/>
    <property type="match status" value="1"/>
</dbReference>
<dbReference type="Gene3D" id="3.40.50.1820">
    <property type="entry name" value="alpha/beta hydrolase"/>
    <property type="match status" value="1"/>
</dbReference>
<keyword evidence="1 4" id="KW-0378">Hydrolase</keyword>
<organism evidence="4 5">
    <name type="scientific">Asticcacaulis excentricus</name>
    <dbReference type="NCBI Taxonomy" id="78587"/>
    <lineage>
        <taxon>Bacteria</taxon>
        <taxon>Pseudomonadati</taxon>
        <taxon>Pseudomonadota</taxon>
        <taxon>Alphaproteobacteria</taxon>
        <taxon>Caulobacterales</taxon>
        <taxon>Caulobacteraceae</taxon>
        <taxon>Asticcacaulis</taxon>
    </lineage>
</organism>
<keyword evidence="2" id="KW-0732">Signal</keyword>